<dbReference type="InterPro" id="IPR022453">
    <property type="entry name" value="Znf_MqsA-type"/>
</dbReference>
<name>A0A9X0WD77_9GAMM</name>
<reference evidence="1 2" key="1">
    <citation type="journal article" date="2020" name="Microorganisms">
        <title>Osmotic Adaptation and Compatible Solute Biosynthesis of Phototrophic Bacteria as Revealed from Genome Analyses.</title>
        <authorList>
            <person name="Imhoff J.F."/>
            <person name="Rahn T."/>
            <person name="Kunzel S."/>
            <person name="Keller A."/>
            <person name="Neulinger S.C."/>
        </authorList>
    </citation>
    <scope>NUCLEOTIDE SEQUENCE [LARGE SCALE GENOMIC DNA]</scope>
    <source>
        <strain evidence="1 2">DSM 25653</strain>
    </source>
</reference>
<evidence type="ECO:0008006" key="3">
    <source>
        <dbReference type="Google" id="ProtNLM"/>
    </source>
</evidence>
<accession>A0A9X0WD77</accession>
<gene>
    <name evidence="1" type="ORF">CKO42_23160</name>
</gene>
<dbReference type="AlphaFoldDB" id="A0A9X0WD77"/>
<protein>
    <recommendedName>
        <fullName evidence="3">YgiT-type zinc finger protein</fullName>
    </recommendedName>
</protein>
<comment type="caution">
    <text evidence="1">The sequence shown here is derived from an EMBL/GenBank/DDBJ whole genome shotgun (WGS) entry which is preliminary data.</text>
</comment>
<sequence>MSSNCQFCGHAHLTPTTTRYIHQQSDALLIVEEVPCLRCDYCGEEYFDGSLCVSDSSPKPGNFAGTKCNACI</sequence>
<dbReference type="RefSeq" id="WP_200249814.1">
    <property type="nucleotide sequence ID" value="NZ_NRRY01000065.1"/>
</dbReference>
<proteinExistence type="predicted"/>
<keyword evidence="2" id="KW-1185">Reference proteome</keyword>
<organism evidence="1 2">
    <name type="scientific">Lamprobacter modestohalophilus</name>
    <dbReference type="NCBI Taxonomy" id="1064514"/>
    <lineage>
        <taxon>Bacteria</taxon>
        <taxon>Pseudomonadati</taxon>
        <taxon>Pseudomonadota</taxon>
        <taxon>Gammaproteobacteria</taxon>
        <taxon>Chromatiales</taxon>
        <taxon>Chromatiaceae</taxon>
        <taxon>Lamprobacter</taxon>
    </lineage>
</organism>
<dbReference type="EMBL" id="NRRY01000065">
    <property type="protein sequence ID" value="MBK1621262.1"/>
    <property type="molecule type" value="Genomic_DNA"/>
</dbReference>
<evidence type="ECO:0000313" key="1">
    <source>
        <dbReference type="EMBL" id="MBK1621262.1"/>
    </source>
</evidence>
<evidence type="ECO:0000313" key="2">
    <source>
        <dbReference type="Proteomes" id="UP001138768"/>
    </source>
</evidence>
<dbReference type="NCBIfam" id="TIGR03831">
    <property type="entry name" value="YgiT_finger"/>
    <property type="match status" value="1"/>
</dbReference>
<dbReference type="Gene3D" id="3.10.20.860">
    <property type="match status" value="1"/>
</dbReference>
<dbReference type="Proteomes" id="UP001138768">
    <property type="component" value="Unassembled WGS sequence"/>
</dbReference>